<evidence type="ECO:0000313" key="1">
    <source>
        <dbReference type="EMBL" id="SPP92753.1"/>
    </source>
</evidence>
<name>A0A2U3PUC7_9BRAD</name>
<reference evidence="1 2" key="1">
    <citation type="submission" date="2018-03" db="EMBL/GenBank/DDBJ databases">
        <authorList>
            <person name="Gully D."/>
        </authorList>
    </citation>
    <scope>NUCLEOTIDE SEQUENCE [LARGE SCALE GENOMIC DNA]</scope>
    <source>
        <strain evidence="1">ORS3257</strain>
    </source>
</reference>
<accession>A0A2U3PUC7</accession>
<sequence length="41" mass="4447">MAIDAFAGTTPVFLPEKFFVGRLEDGLCLKALSAGFLSEQR</sequence>
<dbReference type="KEGG" id="bvz:BRAD3257_1630"/>
<proteinExistence type="predicted"/>
<evidence type="ECO:0000313" key="2">
    <source>
        <dbReference type="Proteomes" id="UP000246085"/>
    </source>
</evidence>
<dbReference type="AlphaFoldDB" id="A0A2U3PUC7"/>
<gene>
    <name evidence="1" type="ORF">BRAD3257_1630</name>
</gene>
<dbReference type="EMBL" id="LS398110">
    <property type="protein sequence ID" value="SPP92753.1"/>
    <property type="molecule type" value="Genomic_DNA"/>
</dbReference>
<dbReference type="Proteomes" id="UP000246085">
    <property type="component" value="Chromosome BRAD3257"/>
</dbReference>
<protein>
    <submittedName>
        <fullName evidence="1">Uncharacterized protein</fullName>
    </submittedName>
</protein>
<organism evidence="1 2">
    <name type="scientific">Bradyrhizobium vignae</name>
    <dbReference type="NCBI Taxonomy" id="1549949"/>
    <lineage>
        <taxon>Bacteria</taxon>
        <taxon>Pseudomonadati</taxon>
        <taxon>Pseudomonadota</taxon>
        <taxon>Alphaproteobacteria</taxon>
        <taxon>Hyphomicrobiales</taxon>
        <taxon>Nitrobacteraceae</taxon>
        <taxon>Bradyrhizobium</taxon>
    </lineage>
</organism>